<accession>A0A919QEL3</accession>
<organism evidence="1 2">
    <name type="scientific">Acrocarpospora phusangensis</name>
    <dbReference type="NCBI Taxonomy" id="1070424"/>
    <lineage>
        <taxon>Bacteria</taxon>
        <taxon>Bacillati</taxon>
        <taxon>Actinomycetota</taxon>
        <taxon>Actinomycetes</taxon>
        <taxon>Streptosporangiales</taxon>
        <taxon>Streptosporangiaceae</taxon>
        <taxon>Acrocarpospora</taxon>
    </lineage>
</organism>
<evidence type="ECO:0000313" key="2">
    <source>
        <dbReference type="Proteomes" id="UP000640052"/>
    </source>
</evidence>
<dbReference type="RefSeq" id="WP_204042759.1">
    <property type="nucleotide sequence ID" value="NZ_BOOA01000035.1"/>
</dbReference>
<sequence>MSGFLPTTTVAVLRGETTDEYGDVVDSDAPVKGHVPISLSERDKRVWVPAENRTTVVRQITGRARPNADIREGDRLRDEGDQSIYLVEGVSRPQSPIGAADVRLTLRRVDDQPR</sequence>
<proteinExistence type="predicted"/>
<dbReference type="EMBL" id="BOOA01000035">
    <property type="protein sequence ID" value="GIH26068.1"/>
    <property type="molecule type" value="Genomic_DNA"/>
</dbReference>
<dbReference type="AlphaFoldDB" id="A0A919QEL3"/>
<reference evidence="1" key="1">
    <citation type="submission" date="2021-01" db="EMBL/GenBank/DDBJ databases">
        <title>Whole genome shotgun sequence of Acrocarpospora phusangensis NBRC 108782.</title>
        <authorList>
            <person name="Komaki H."/>
            <person name="Tamura T."/>
        </authorList>
    </citation>
    <scope>NUCLEOTIDE SEQUENCE</scope>
    <source>
        <strain evidence="1">NBRC 108782</strain>
    </source>
</reference>
<gene>
    <name evidence="1" type="ORF">Aph01nite_43780</name>
</gene>
<name>A0A919QEL3_9ACTN</name>
<comment type="caution">
    <text evidence="1">The sequence shown here is derived from an EMBL/GenBank/DDBJ whole genome shotgun (WGS) entry which is preliminary data.</text>
</comment>
<evidence type="ECO:0000313" key="1">
    <source>
        <dbReference type="EMBL" id="GIH26068.1"/>
    </source>
</evidence>
<evidence type="ECO:0008006" key="3">
    <source>
        <dbReference type="Google" id="ProtNLM"/>
    </source>
</evidence>
<dbReference type="Proteomes" id="UP000640052">
    <property type="component" value="Unassembled WGS sequence"/>
</dbReference>
<keyword evidence="2" id="KW-1185">Reference proteome</keyword>
<protein>
    <recommendedName>
        <fullName evidence="3">Head-tail adaptor protein</fullName>
    </recommendedName>
</protein>